<evidence type="ECO:0000313" key="2">
    <source>
        <dbReference type="EMBL" id="ASM62546.1"/>
    </source>
</evidence>
<evidence type="ECO:0000256" key="1">
    <source>
        <dbReference type="SAM" id="MobiDB-lite"/>
    </source>
</evidence>
<proteinExistence type="predicted"/>
<evidence type="ECO:0000313" key="3">
    <source>
        <dbReference type="Proteomes" id="UP000222954"/>
    </source>
</evidence>
<dbReference type="EMBL" id="MF185717">
    <property type="protein sequence ID" value="ASM62546.1"/>
    <property type="molecule type" value="Genomic_DNA"/>
</dbReference>
<sequence>MRTISVEEYAEQVAAAAPPLTDAQRGRLADLLRPARRRRGTDTKKPAA</sequence>
<reference evidence="2 3" key="1">
    <citation type="submission" date="2017-06" db="EMBL/GenBank/DDBJ databases">
        <authorList>
            <person name="Thomas J.E."/>
            <person name="Ahmed T."/>
            <person name="Alexander K.L."/>
            <person name="Biddle J.M."/>
            <person name="Daniels M.K."/>
            <person name="Rowlett J.R."/>
            <person name="Senay T.E."/>
            <person name="Rinehart C.A."/>
            <person name="King R.A."/>
            <person name="Staples A.K."/>
            <person name="Rowland N.S."/>
            <person name="Gaffney B.L."/>
            <person name="Stoner T.H."/>
            <person name="Garlena R.A."/>
            <person name="Russell D.A."/>
            <person name="Pope W.H."/>
            <person name="Jacobs-Sera D."/>
            <person name="Hatfull G.F."/>
        </authorList>
    </citation>
    <scope>NUCLEOTIDE SEQUENCE [LARGE SCALE GENOMIC DNA]</scope>
</reference>
<dbReference type="Proteomes" id="UP000222954">
    <property type="component" value="Genome"/>
</dbReference>
<protein>
    <submittedName>
        <fullName evidence="2">Uncharacterized protein</fullName>
    </submittedName>
</protein>
<organism evidence="2 3">
    <name type="scientific">Mycobacterium phage AlleyCat</name>
    <dbReference type="NCBI Taxonomy" id="2015840"/>
    <lineage>
        <taxon>Viruses</taxon>
        <taxon>Duplodnaviria</taxon>
        <taxon>Heunggongvirae</taxon>
        <taxon>Uroviricota</taxon>
        <taxon>Caudoviricetes</taxon>
        <taxon>Weiservirinae</taxon>
        <taxon>Kratiovirus</taxon>
        <taxon>Kratiovirus larva</taxon>
    </lineage>
</organism>
<gene>
    <name evidence="2" type="primary">40</name>
    <name evidence="2" type="ORF">SEA_ALLEYCAT_40</name>
</gene>
<name>A0A221J761_9CAUD</name>
<accession>A0A221J761</accession>
<feature type="region of interest" description="Disordered" evidence="1">
    <location>
        <begin position="17"/>
        <end position="48"/>
    </location>
</feature>